<protein>
    <submittedName>
        <fullName evidence="2">Uncharacterized protein</fullName>
    </submittedName>
</protein>
<name>A0A2P2M2T0_RHIMU</name>
<dbReference type="EMBL" id="GGEC01044044">
    <property type="protein sequence ID" value="MBX24528.1"/>
    <property type="molecule type" value="Transcribed_RNA"/>
</dbReference>
<keyword evidence="1" id="KW-1133">Transmembrane helix</keyword>
<proteinExistence type="predicted"/>
<reference evidence="2" key="1">
    <citation type="submission" date="2018-02" db="EMBL/GenBank/DDBJ databases">
        <title>Rhizophora mucronata_Transcriptome.</title>
        <authorList>
            <person name="Meera S.P."/>
            <person name="Sreeshan A."/>
            <person name="Augustine A."/>
        </authorList>
    </citation>
    <scope>NUCLEOTIDE SEQUENCE</scope>
    <source>
        <tissue evidence="2">Leaf</tissue>
    </source>
</reference>
<feature type="transmembrane region" description="Helical" evidence="1">
    <location>
        <begin position="21"/>
        <end position="39"/>
    </location>
</feature>
<evidence type="ECO:0000313" key="2">
    <source>
        <dbReference type="EMBL" id="MBX24528.1"/>
    </source>
</evidence>
<keyword evidence="1" id="KW-0472">Membrane</keyword>
<dbReference type="AlphaFoldDB" id="A0A2P2M2T0"/>
<organism evidence="2">
    <name type="scientific">Rhizophora mucronata</name>
    <name type="common">Asiatic mangrove</name>
    <dbReference type="NCBI Taxonomy" id="61149"/>
    <lineage>
        <taxon>Eukaryota</taxon>
        <taxon>Viridiplantae</taxon>
        <taxon>Streptophyta</taxon>
        <taxon>Embryophyta</taxon>
        <taxon>Tracheophyta</taxon>
        <taxon>Spermatophyta</taxon>
        <taxon>Magnoliopsida</taxon>
        <taxon>eudicotyledons</taxon>
        <taxon>Gunneridae</taxon>
        <taxon>Pentapetalae</taxon>
        <taxon>rosids</taxon>
        <taxon>fabids</taxon>
        <taxon>Malpighiales</taxon>
        <taxon>Rhizophoraceae</taxon>
        <taxon>Rhizophora</taxon>
    </lineage>
</organism>
<sequence length="40" mass="4605">MLAVEKKKQVKRIYDFYLPPTPLSSLICLPCTAFGVLFWS</sequence>
<accession>A0A2P2M2T0</accession>
<evidence type="ECO:0000256" key="1">
    <source>
        <dbReference type="SAM" id="Phobius"/>
    </source>
</evidence>
<keyword evidence="1" id="KW-0812">Transmembrane</keyword>